<keyword evidence="1" id="KW-0812">Transmembrane</keyword>
<feature type="domain" description="CorA-like transporter" evidence="2">
    <location>
        <begin position="14"/>
        <end position="170"/>
    </location>
</feature>
<dbReference type="AlphaFoldDB" id="A0A6A6W7Q8"/>
<organism evidence="3 4">
    <name type="scientific">Pseudovirgaria hyperparasitica</name>
    <dbReference type="NCBI Taxonomy" id="470096"/>
    <lineage>
        <taxon>Eukaryota</taxon>
        <taxon>Fungi</taxon>
        <taxon>Dikarya</taxon>
        <taxon>Ascomycota</taxon>
        <taxon>Pezizomycotina</taxon>
        <taxon>Dothideomycetes</taxon>
        <taxon>Dothideomycetes incertae sedis</taxon>
        <taxon>Acrospermales</taxon>
        <taxon>Acrospermaceae</taxon>
        <taxon>Pseudovirgaria</taxon>
    </lineage>
</organism>
<evidence type="ECO:0000259" key="2">
    <source>
        <dbReference type="Pfam" id="PF26616"/>
    </source>
</evidence>
<dbReference type="InterPro" id="IPR058257">
    <property type="entry name" value="CorA-like_dom"/>
</dbReference>
<reference evidence="3" key="1">
    <citation type="journal article" date="2020" name="Stud. Mycol.">
        <title>101 Dothideomycetes genomes: a test case for predicting lifestyles and emergence of pathogens.</title>
        <authorList>
            <person name="Haridas S."/>
            <person name="Albert R."/>
            <person name="Binder M."/>
            <person name="Bloem J."/>
            <person name="Labutti K."/>
            <person name="Salamov A."/>
            <person name="Andreopoulos B."/>
            <person name="Baker S."/>
            <person name="Barry K."/>
            <person name="Bills G."/>
            <person name="Bluhm B."/>
            <person name="Cannon C."/>
            <person name="Castanera R."/>
            <person name="Culley D."/>
            <person name="Daum C."/>
            <person name="Ezra D."/>
            <person name="Gonzalez J."/>
            <person name="Henrissat B."/>
            <person name="Kuo A."/>
            <person name="Liang C."/>
            <person name="Lipzen A."/>
            <person name="Lutzoni F."/>
            <person name="Magnuson J."/>
            <person name="Mondo S."/>
            <person name="Nolan M."/>
            <person name="Ohm R."/>
            <person name="Pangilinan J."/>
            <person name="Park H.-J."/>
            <person name="Ramirez L."/>
            <person name="Alfaro M."/>
            <person name="Sun H."/>
            <person name="Tritt A."/>
            <person name="Yoshinaga Y."/>
            <person name="Zwiers L.-H."/>
            <person name="Turgeon B."/>
            <person name="Goodwin S."/>
            <person name="Spatafora J."/>
            <person name="Crous P."/>
            <person name="Grigoriev I."/>
        </authorList>
    </citation>
    <scope>NUCLEOTIDE SEQUENCE</scope>
    <source>
        <strain evidence="3">CBS 121739</strain>
    </source>
</reference>
<evidence type="ECO:0000313" key="4">
    <source>
        <dbReference type="Proteomes" id="UP000799437"/>
    </source>
</evidence>
<keyword evidence="1" id="KW-1133">Transmembrane helix</keyword>
<dbReference type="Gene3D" id="1.20.58.340">
    <property type="entry name" value="Magnesium transport protein CorA, transmembrane region"/>
    <property type="match status" value="1"/>
</dbReference>
<dbReference type="RefSeq" id="XP_033601026.1">
    <property type="nucleotide sequence ID" value="XM_033746945.1"/>
</dbReference>
<dbReference type="GeneID" id="54487999"/>
<dbReference type="Pfam" id="PF26616">
    <property type="entry name" value="CorA-like"/>
    <property type="match status" value="1"/>
</dbReference>
<name>A0A6A6W7Q8_9PEZI</name>
<dbReference type="EMBL" id="ML996571">
    <property type="protein sequence ID" value="KAF2758575.1"/>
    <property type="molecule type" value="Genomic_DNA"/>
</dbReference>
<feature type="transmembrane region" description="Helical" evidence="1">
    <location>
        <begin position="451"/>
        <end position="471"/>
    </location>
</feature>
<evidence type="ECO:0000313" key="3">
    <source>
        <dbReference type="EMBL" id="KAF2758575.1"/>
    </source>
</evidence>
<protein>
    <recommendedName>
        <fullName evidence="2">CorA-like transporter domain-containing protein</fullName>
    </recommendedName>
</protein>
<gene>
    <name evidence="3" type="ORF">EJ05DRAFT_500092</name>
</gene>
<proteinExistence type="predicted"/>
<dbReference type="OrthoDB" id="5396681at2759"/>
<feature type="transmembrane region" description="Helical" evidence="1">
    <location>
        <begin position="409"/>
        <end position="431"/>
    </location>
</feature>
<keyword evidence="4" id="KW-1185">Reference proteome</keyword>
<dbReference type="Proteomes" id="UP000799437">
    <property type="component" value="Unassembled WGS sequence"/>
</dbReference>
<keyword evidence="1" id="KW-0472">Membrane</keyword>
<accession>A0A6A6W7Q8</accession>
<sequence>METLTGFRNATFRETIETMAGRIFNRSNDMQELTYVGFGGHLESGQTVSPNLENIHDISQLEDLNKDCPRTRLFTIGQHRSWSNLNISRTMFEAFIQSHDVFNHIWRLMMVLGITTENNEQSFPGFKWQQMTQGSYEIAYIVRRVEFTNRLQERSPWSIRQSGVYQNFQNCNSRLMSGMTDVPVLGPTFESLSLVIAPSSATKLILANIENMVSFMEEIDSNPWNLHIALVEEGLSNWPDYMAWIETELRQLLNKAVLTDTGSVSDTMVGESASIAPGIDIKISFNDRQKLQDLEDYITDLNAMFSLSRRNVMGLMKVCAISCKAHQHISIGLCQCDDKIAAMGEQISQIDALLECTVNLRERARSVRKMLSDLLNYEDNKALVLLAEQSHLESQAMHELTKKSTTDAAAMKALTVISLIYLPTTIVANFFSTEFIKTNDNGGIEISRSTWLLAAISVPLTLFTIALWILWQYCTKTPDQYQLPLYHGPDRGSGDGKVELRRRTTEPILSKVRNWTMSPEPT</sequence>
<evidence type="ECO:0000256" key="1">
    <source>
        <dbReference type="SAM" id="Phobius"/>
    </source>
</evidence>